<reference evidence="1 2" key="1">
    <citation type="submission" date="2018-09" db="EMBL/GenBank/DDBJ databases">
        <title>Evolutionary history of phycoerythrin pigmentation in the water bloom-forming cyanobacterium Microcystis aeruginosa.</title>
        <authorList>
            <person name="Tanabe Y."/>
            <person name="Tanabe Y."/>
            <person name="Yamaguchi H."/>
        </authorList>
    </citation>
    <scope>NUCLEOTIDE SEQUENCE [LARGE SCALE GENOMIC DNA]</scope>
    <source>
        <strain evidence="1 2">NIES-2521</strain>
    </source>
</reference>
<organism evidence="1 2">
    <name type="scientific">Microcystis aeruginosa NIES-2521</name>
    <dbReference type="NCBI Taxonomy" id="2303983"/>
    <lineage>
        <taxon>Bacteria</taxon>
        <taxon>Bacillati</taxon>
        <taxon>Cyanobacteriota</taxon>
        <taxon>Cyanophyceae</taxon>
        <taxon>Oscillatoriophycideae</taxon>
        <taxon>Chroococcales</taxon>
        <taxon>Microcystaceae</taxon>
        <taxon>Microcystis</taxon>
    </lineage>
</organism>
<proteinExistence type="predicted"/>
<gene>
    <name evidence="1" type="ORF">MiTs_00473</name>
</gene>
<comment type="caution">
    <text evidence="1">The sequence shown here is derived from an EMBL/GenBank/DDBJ whole genome shotgun (WGS) entry which is preliminary data.</text>
</comment>
<accession>A0A5A5RZF0</accession>
<dbReference type="EMBL" id="BHVQ01000004">
    <property type="protein sequence ID" value="GCA78492.1"/>
    <property type="molecule type" value="Genomic_DNA"/>
</dbReference>
<dbReference type="AlphaFoldDB" id="A0A5A5RZF0"/>
<protein>
    <submittedName>
        <fullName evidence="1">Uncharacterized protein</fullName>
    </submittedName>
</protein>
<dbReference type="RefSeq" id="WP_149973415.1">
    <property type="nucleotide sequence ID" value="NZ_BHVQ01000004.1"/>
</dbReference>
<name>A0A5A5RZF0_MICAE</name>
<evidence type="ECO:0000313" key="1">
    <source>
        <dbReference type="EMBL" id="GCA78492.1"/>
    </source>
</evidence>
<evidence type="ECO:0000313" key="2">
    <source>
        <dbReference type="Proteomes" id="UP000324689"/>
    </source>
</evidence>
<dbReference type="Proteomes" id="UP000324689">
    <property type="component" value="Unassembled WGS sequence"/>
</dbReference>
<sequence length="66" mass="7875">MSLAQNQTIHNSRARYLWVKNEEILEQWRELTPEKQQKVLQFVQTLKSKSETTAPEMLNLVTKLYI</sequence>